<dbReference type="CDD" id="cd11061">
    <property type="entry name" value="CYP67-like"/>
    <property type="match status" value="1"/>
</dbReference>
<dbReference type="SUPFAM" id="SSF48264">
    <property type="entry name" value="Cytochrome P450"/>
    <property type="match status" value="1"/>
</dbReference>
<reference evidence="9 10" key="1">
    <citation type="journal article" date="2012" name="PLoS Pathog.">
        <title>Diverse lifestyles and strategies of plant pathogenesis encoded in the genomes of eighteen Dothideomycetes fungi.</title>
        <authorList>
            <person name="Ohm R.A."/>
            <person name="Feau N."/>
            <person name="Henrissat B."/>
            <person name="Schoch C.L."/>
            <person name="Horwitz B.A."/>
            <person name="Barry K.W."/>
            <person name="Condon B.J."/>
            <person name="Copeland A.C."/>
            <person name="Dhillon B."/>
            <person name="Glaser F."/>
            <person name="Hesse C.N."/>
            <person name="Kosti I."/>
            <person name="LaButti K."/>
            <person name="Lindquist E.A."/>
            <person name="Lucas S."/>
            <person name="Salamov A.A."/>
            <person name="Bradshaw R.E."/>
            <person name="Ciuffetti L."/>
            <person name="Hamelin R.C."/>
            <person name="Kema G.H.J."/>
            <person name="Lawrence C."/>
            <person name="Scott J.A."/>
            <person name="Spatafora J.W."/>
            <person name="Turgeon B.G."/>
            <person name="de Wit P.J.G.M."/>
            <person name="Zhong S."/>
            <person name="Goodwin S.B."/>
            <person name="Grigoriev I.V."/>
        </authorList>
    </citation>
    <scope>NUCLEOTIDE SEQUENCE [LARGE SCALE GENOMIC DNA]</scope>
    <source>
        <strain evidence="10">28A</strain>
    </source>
</reference>
<dbReference type="OrthoDB" id="6692864at2759"/>
<dbReference type="InterPro" id="IPR050121">
    <property type="entry name" value="Cytochrome_P450_monoxygenase"/>
</dbReference>
<keyword evidence="6" id="KW-0503">Monooxygenase</keyword>
<accession>R0JWI4</accession>
<dbReference type="InterPro" id="IPR001128">
    <property type="entry name" value="Cyt_P450"/>
</dbReference>
<dbReference type="AlphaFoldDB" id="R0JWI4"/>
<dbReference type="PANTHER" id="PTHR24305:SF187">
    <property type="entry name" value="P450, PUTATIVE (EUROFUNG)-RELATED"/>
    <property type="match status" value="1"/>
</dbReference>
<dbReference type="GO" id="GO:0020037">
    <property type="term" value="F:heme binding"/>
    <property type="evidence" value="ECO:0007669"/>
    <property type="project" value="InterPro"/>
</dbReference>
<reference evidence="9 10" key="2">
    <citation type="journal article" date="2013" name="PLoS Genet.">
        <title>Comparative genome structure, secondary metabolite, and effector coding capacity across Cochliobolus pathogens.</title>
        <authorList>
            <person name="Condon B.J."/>
            <person name="Leng Y."/>
            <person name="Wu D."/>
            <person name="Bushley K.E."/>
            <person name="Ohm R.A."/>
            <person name="Otillar R."/>
            <person name="Martin J."/>
            <person name="Schackwitz W."/>
            <person name="Grimwood J."/>
            <person name="MohdZainudin N."/>
            <person name="Xue C."/>
            <person name="Wang R."/>
            <person name="Manning V.A."/>
            <person name="Dhillon B."/>
            <person name="Tu Z.J."/>
            <person name="Steffenson B.J."/>
            <person name="Salamov A."/>
            <person name="Sun H."/>
            <person name="Lowry S."/>
            <person name="LaButti K."/>
            <person name="Han J."/>
            <person name="Copeland A."/>
            <person name="Lindquist E."/>
            <person name="Barry K."/>
            <person name="Schmutz J."/>
            <person name="Baker S.E."/>
            <person name="Ciuffetti L.M."/>
            <person name="Grigoriev I.V."/>
            <person name="Zhong S."/>
            <person name="Turgeon B.G."/>
        </authorList>
    </citation>
    <scope>NUCLEOTIDE SEQUENCE [LARGE SCALE GENOMIC DNA]</scope>
    <source>
        <strain evidence="10">28A</strain>
    </source>
</reference>
<evidence type="ECO:0000256" key="1">
    <source>
        <dbReference type="ARBA" id="ARBA00001971"/>
    </source>
</evidence>
<keyword evidence="8" id="KW-1133">Transmembrane helix</keyword>
<evidence type="ECO:0000256" key="8">
    <source>
        <dbReference type="SAM" id="Phobius"/>
    </source>
</evidence>
<dbReference type="STRING" id="671987.R0JWI4"/>
<evidence type="ECO:0000313" key="10">
    <source>
        <dbReference type="Proteomes" id="UP000016935"/>
    </source>
</evidence>
<evidence type="ECO:0008006" key="11">
    <source>
        <dbReference type="Google" id="ProtNLM"/>
    </source>
</evidence>
<keyword evidence="10" id="KW-1185">Reference proteome</keyword>
<evidence type="ECO:0000256" key="5">
    <source>
        <dbReference type="ARBA" id="ARBA00023004"/>
    </source>
</evidence>
<dbReference type="InterPro" id="IPR036396">
    <property type="entry name" value="Cyt_P450_sf"/>
</dbReference>
<feature type="transmembrane region" description="Helical" evidence="8">
    <location>
        <begin position="6"/>
        <end position="24"/>
    </location>
</feature>
<feature type="transmembrane region" description="Helical" evidence="8">
    <location>
        <begin position="56"/>
        <end position="77"/>
    </location>
</feature>
<dbReference type="PRINTS" id="PR00385">
    <property type="entry name" value="P450"/>
</dbReference>
<name>R0JWI4_EXST2</name>
<protein>
    <recommendedName>
        <fullName evidence="11">Cytochrome P450</fullName>
    </recommendedName>
</protein>
<dbReference type="Gene3D" id="1.10.630.10">
    <property type="entry name" value="Cytochrome P450"/>
    <property type="match status" value="1"/>
</dbReference>
<dbReference type="GO" id="GO:0005506">
    <property type="term" value="F:iron ion binding"/>
    <property type="evidence" value="ECO:0007669"/>
    <property type="project" value="InterPro"/>
</dbReference>
<feature type="transmembrane region" description="Helical" evidence="8">
    <location>
        <begin position="31"/>
        <end position="50"/>
    </location>
</feature>
<keyword evidence="4" id="KW-0560">Oxidoreductase</keyword>
<feature type="binding site" description="axial binding residue" evidence="7">
    <location>
        <position position="468"/>
    </location>
    <ligand>
        <name>heme</name>
        <dbReference type="ChEBI" id="CHEBI:30413"/>
    </ligand>
    <ligandPart>
        <name>Fe</name>
        <dbReference type="ChEBI" id="CHEBI:18248"/>
    </ligandPart>
</feature>
<dbReference type="InterPro" id="IPR002403">
    <property type="entry name" value="Cyt_P450_E_grp-IV"/>
</dbReference>
<dbReference type="EMBL" id="KB908855">
    <property type="protein sequence ID" value="EOA81869.1"/>
    <property type="molecule type" value="Genomic_DNA"/>
</dbReference>
<dbReference type="Proteomes" id="UP000016935">
    <property type="component" value="Unassembled WGS sequence"/>
</dbReference>
<comment type="cofactor">
    <cofactor evidence="1 7">
        <name>heme</name>
        <dbReference type="ChEBI" id="CHEBI:30413"/>
    </cofactor>
</comment>
<dbReference type="Pfam" id="PF00067">
    <property type="entry name" value="p450"/>
    <property type="match status" value="1"/>
</dbReference>
<keyword evidence="5 7" id="KW-0408">Iron</keyword>
<dbReference type="GeneID" id="19401263"/>
<comment type="similarity">
    <text evidence="2">Belongs to the cytochrome P450 family.</text>
</comment>
<dbReference type="GO" id="GO:0016705">
    <property type="term" value="F:oxidoreductase activity, acting on paired donors, with incorporation or reduction of molecular oxygen"/>
    <property type="evidence" value="ECO:0007669"/>
    <property type="project" value="InterPro"/>
</dbReference>
<dbReference type="GO" id="GO:0004497">
    <property type="term" value="F:monooxygenase activity"/>
    <property type="evidence" value="ECO:0007669"/>
    <property type="project" value="UniProtKB-KW"/>
</dbReference>
<keyword evidence="8" id="KW-0472">Membrane</keyword>
<organism evidence="9 10">
    <name type="scientific">Exserohilum turcicum (strain 28A)</name>
    <name type="common">Northern leaf blight fungus</name>
    <name type="synonym">Setosphaeria turcica</name>
    <dbReference type="NCBI Taxonomy" id="671987"/>
    <lineage>
        <taxon>Eukaryota</taxon>
        <taxon>Fungi</taxon>
        <taxon>Dikarya</taxon>
        <taxon>Ascomycota</taxon>
        <taxon>Pezizomycotina</taxon>
        <taxon>Dothideomycetes</taxon>
        <taxon>Pleosporomycetidae</taxon>
        <taxon>Pleosporales</taxon>
        <taxon>Pleosporineae</taxon>
        <taxon>Pleosporaceae</taxon>
        <taxon>Exserohilum</taxon>
    </lineage>
</organism>
<dbReference type="PANTHER" id="PTHR24305">
    <property type="entry name" value="CYTOCHROME P450"/>
    <property type="match status" value="1"/>
</dbReference>
<evidence type="ECO:0000313" key="9">
    <source>
        <dbReference type="EMBL" id="EOA81869.1"/>
    </source>
</evidence>
<dbReference type="PRINTS" id="PR00465">
    <property type="entry name" value="EP450IV"/>
</dbReference>
<keyword evidence="7" id="KW-0349">Heme</keyword>
<keyword evidence="3 7" id="KW-0479">Metal-binding</keyword>
<dbReference type="eggNOG" id="KOG0158">
    <property type="taxonomic scope" value="Eukaryota"/>
</dbReference>
<evidence type="ECO:0000256" key="4">
    <source>
        <dbReference type="ARBA" id="ARBA00023002"/>
    </source>
</evidence>
<evidence type="ECO:0000256" key="3">
    <source>
        <dbReference type="ARBA" id="ARBA00022723"/>
    </source>
</evidence>
<evidence type="ECO:0000256" key="7">
    <source>
        <dbReference type="PIRSR" id="PIRSR602403-1"/>
    </source>
</evidence>
<proteinExistence type="inferred from homology"/>
<keyword evidence="8" id="KW-0812">Transmembrane</keyword>
<dbReference type="RefSeq" id="XP_008030252.1">
    <property type="nucleotide sequence ID" value="XM_008032061.1"/>
</dbReference>
<evidence type="ECO:0000256" key="6">
    <source>
        <dbReference type="ARBA" id="ARBA00023033"/>
    </source>
</evidence>
<dbReference type="HOGENOM" id="CLU_001570_14_10_1"/>
<evidence type="ECO:0000256" key="2">
    <source>
        <dbReference type="ARBA" id="ARBA00010617"/>
    </source>
</evidence>
<gene>
    <name evidence="9" type="ORF">SETTUDRAFT_173674</name>
</gene>
<sequence length="532" mass="60248">MEPIPSFTLVLAPLAAVILHEFVLRRVEVDHLAVPIIGSALATYWILVYYSDLVTATLVTSSFWVPLWLYIGAYRAFFHPLRTYPGPWAAKLSRWWAIKQTWDSDLHYHRVLQRLQTQYGDYVRTGPRELTIFDAEAIQPILGAQSKTTKGPFFDVMERSLHLNRDKAFHRQRRRTWDTAFKTALPAFAPQVEHFTDQLLERLRREEGQLIPLIEYTTYYSYDVMAALAFGQPMGFINGDHSDIAASLLATFTKSVTLIGYMYHMPWLMNTIGSLTSFAGPMKEWRDWSVSQMRTRMQVRNAKPDLISHLIASTPKTAQGRDLLYGESRLIISAGSETTSTAATFILMQLATHPAHLAAVRTEFLAHAATYDCQRALPILDSIINESMRMWPSVFFGSQRVTPAGGLHLHSHFIPGNMLVQIPLFPVFRDARNFVAPDEFVPERWTTRPELVRNKSVFIPFSTGPYSCAGKALALMELRSLVGRVVAEFDVFVQEGTDVRAYWEAIRDNFTAGAPGVRVRFVRAPATTAVVA</sequence>